<keyword evidence="1" id="KW-0645">Protease</keyword>
<dbReference type="RefSeq" id="WP_065271726.1">
    <property type="nucleotide sequence ID" value="NZ_CP015124.1"/>
</dbReference>
<feature type="domain" description="Microcystin LR degradation protein MlrC N-terminal" evidence="3">
    <location>
        <begin position="2"/>
        <end position="291"/>
    </location>
</feature>
<accession>A0A1B0ZRK1</accession>
<dbReference type="GO" id="GO:0008237">
    <property type="term" value="F:metallopeptidase activity"/>
    <property type="evidence" value="ECO:0007669"/>
    <property type="project" value="UniProtKB-KW"/>
</dbReference>
<gene>
    <name evidence="4" type="ORF">JL2886_01898</name>
</gene>
<feature type="domain" description="Microcystin LR degradation protein MlrC C-terminal" evidence="2">
    <location>
        <begin position="305"/>
        <end position="482"/>
    </location>
</feature>
<dbReference type="GO" id="GO:0046872">
    <property type="term" value="F:metal ion binding"/>
    <property type="evidence" value="ECO:0007669"/>
    <property type="project" value="UniProtKB-KW"/>
</dbReference>
<evidence type="ECO:0000259" key="2">
    <source>
        <dbReference type="Pfam" id="PF07171"/>
    </source>
</evidence>
<dbReference type="OrthoDB" id="9782658at2"/>
<dbReference type="PIRSF" id="PIRSF012702">
    <property type="entry name" value="UCP012702"/>
    <property type="match status" value="1"/>
</dbReference>
<dbReference type="Pfam" id="PF07364">
    <property type="entry name" value="DUF1485"/>
    <property type="match status" value="1"/>
</dbReference>
<protein>
    <recommendedName>
        <fullName evidence="1">Microcystinase C</fullName>
        <shortName evidence="1">MlrC</shortName>
    </recommendedName>
</protein>
<dbReference type="InterPro" id="IPR009197">
    <property type="entry name" value="MlrC"/>
</dbReference>
<dbReference type="EMBL" id="CP015124">
    <property type="protein sequence ID" value="ANP36805.1"/>
    <property type="molecule type" value="Genomic_DNA"/>
</dbReference>
<comment type="cofactor">
    <cofactor evidence="1">
        <name>Zn(2+)</name>
        <dbReference type="ChEBI" id="CHEBI:29105"/>
    </cofactor>
    <text evidence="1">Binds 1 zinc ion per subunit.</text>
</comment>
<keyword evidence="1" id="KW-0482">Metalloprotease</keyword>
<evidence type="ECO:0000313" key="5">
    <source>
        <dbReference type="Proteomes" id="UP000092565"/>
    </source>
</evidence>
<dbReference type="GO" id="GO:0006508">
    <property type="term" value="P:proteolysis"/>
    <property type="evidence" value="ECO:0007669"/>
    <property type="project" value="UniProtKB-KW"/>
</dbReference>
<dbReference type="AlphaFoldDB" id="A0A1B0ZRK1"/>
<evidence type="ECO:0000313" key="4">
    <source>
        <dbReference type="EMBL" id="ANP36805.1"/>
    </source>
</evidence>
<dbReference type="Proteomes" id="UP000092565">
    <property type="component" value="Chromosome"/>
</dbReference>
<comment type="similarity">
    <text evidence="1">Belongs to the peptidase M81 family.</text>
</comment>
<sequence>MRVALAGFLHETNTFAPNPADLPAFQQGGGYIPLTEGAALLEAGKGVNLGISGALTVAAERGWQVEPVLWAGAIPSAHVTEEAFESIAKRIVEGIRAAGPLDGVFLDLHGAMVTTHLDDGEGELATRVRAVVGPDVPIAAALDLHGNISRRLVEMVDVLTGFRTYPHVDMAETGARAARLLDDILRSGTLPAKAYRSLPYMVPISFQSTTMEPAASLYRSVAQMDDAGTAASLFMGFPAADIPDCGPCAIAFAPTQKAAEAAVDQIAAAYGEAESAFDSRTYTAAEGVAEAQRLLATGVKAPIVLADTQDNPGAGGAATTTGMLRALVEAEAQKAALGLIVDPESVSRAFAAGEGASVRLSLGGHPDFPEDVPFETEAVVEQLVTDKLQATGPYYGGTWLDLSPAACLRIGGVRVVVTSQIAQLADREMFRFVGITPEDQSILVLKSSTHFRADFDPIAGKTLVCLAPGPMAFSPADLPFTRLRTGLRLSPNGPVFGS</sequence>
<organism evidence="4 5">
    <name type="scientific">Phaeobacter gallaeciensis</name>
    <dbReference type="NCBI Taxonomy" id="60890"/>
    <lineage>
        <taxon>Bacteria</taxon>
        <taxon>Pseudomonadati</taxon>
        <taxon>Pseudomonadota</taxon>
        <taxon>Alphaproteobacteria</taxon>
        <taxon>Rhodobacterales</taxon>
        <taxon>Roseobacteraceae</taxon>
        <taxon>Phaeobacter</taxon>
    </lineage>
</organism>
<evidence type="ECO:0000259" key="3">
    <source>
        <dbReference type="Pfam" id="PF07364"/>
    </source>
</evidence>
<keyword evidence="1" id="KW-0378">Hydrolase</keyword>
<evidence type="ECO:0000256" key="1">
    <source>
        <dbReference type="PIRNR" id="PIRNR012702"/>
    </source>
</evidence>
<comment type="function">
    <text evidence="1">Involved in peptidolytic degradation of cyclic heptapeptide hepatotoxin microcystin (MC).</text>
</comment>
<keyword evidence="1" id="KW-0479">Metal-binding</keyword>
<keyword evidence="5" id="KW-1185">Reference proteome</keyword>
<dbReference type="InterPro" id="IPR010799">
    <property type="entry name" value="MlrC_C"/>
</dbReference>
<dbReference type="InterPro" id="IPR015995">
    <property type="entry name" value="MlrC_N"/>
</dbReference>
<dbReference type="PATRIC" id="fig|60890.4.peg.1851"/>
<dbReference type="Pfam" id="PF07171">
    <property type="entry name" value="MlrC_C"/>
    <property type="match status" value="1"/>
</dbReference>
<reference evidence="4 5" key="1">
    <citation type="submission" date="2016-04" db="EMBL/GenBank/DDBJ databases">
        <authorList>
            <person name="Evans L.H."/>
            <person name="Alamgir A."/>
            <person name="Owens N."/>
            <person name="Weber N.D."/>
            <person name="Virtaneva K."/>
            <person name="Barbian K."/>
            <person name="Babar A."/>
            <person name="Rosenke K."/>
        </authorList>
    </citation>
    <scope>NUCLEOTIDE SEQUENCE [LARGE SCALE GENOMIC DNA]</scope>
    <source>
        <strain evidence="4 5">JL2886</strain>
    </source>
</reference>
<proteinExistence type="inferred from homology"/>
<name>A0A1B0ZRK1_9RHOB</name>